<gene>
    <name evidence="2" type="ORF">BJ987_007424</name>
</gene>
<dbReference type="InterPro" id="IPR016181">
    <property type="entry name" value="Acyl_CoA_acyltransferase"/>
</dbReference>
<evidence type="ECO:0000313" key="3">
    <source>
        <dbReference type="Proteomes" id="UP001519325"/>
    </source>
</evidence>
<dbReference type="Proteomes" id="UP001519325">
    <property type="component" value="Unassembled WGS sequence"/>
</dbReference>
<dbReference type="CDD" id="cd04301">
    <property type="entry name" value="NAT_SF"/>
    <property type="match status" value="1"/>
</dbReference>
<dbReference type="Gene3D" id="3.40.630.30">
    <property type="match status" value="1"/>
</dbReference>
<dbReference type="InterPro" id="IPR000182">
    <property type="entry name" value="GNAT_dom"/>
</dbReference>
<name>A0ABS4QS14_9NOCA</name>
<dbReference type="SUPFAM" id="SSF55729">
    <property type="entry name" value="Acyl-CoA N-acyltransferases (Nat)"/>
    <property type="match status" value="1"/>
</dbReference>
<sequence length="282" mass="29256">MTTGRGSLFCGTELAARIESAETDLISTGSGAAADRLGAAAGFTIPLAGGVACFAEPGSPLNKVAGLGFAGTPSAEDLDRIEKHYAAKGSPTQIELAHLADPALAALLTQRGYQLVNFENVLGLPLPGPTDSTTAPEIQVRPSDDTEFDRWLDVVADGFAHPDTQGVASHEEFPREIIAGAMRDLTAAAGVQRYVAIRDGQIAGGASLRRTDGVAQLTGAATLPAHRRRGIQSALLSARLAVAATAGCDLAVITTQPGSKSQQNAQRRGFDLLYTRAILVKD</sequence>
<reference evidence="2 3" key="1">
    <citation type="submission" date="2021-03" db="EMBL/GenBank/DDBJ databases">
        <title>Sequencing the genomes of 1000 actinobacteria strains.</title>
        <authorList>
            <person name="Klenk H.-P."/>
        </authorList>
    </citation>
    <scope>NUCLEOTIDE SEQUENCE [LARGE SCALE GENOMIC DNA]</scope>
    <source>
        <strain evidence="2 3">DSM 45516</strain>
    </source>
</reference>
<dbReference type="EMBL" id="JAGGMR010000001">
    <property type="protein sequence ID" value="MBP2194523.1"/>
    <property type="molecule type" value="Genomic_DNA"/>
</dbReference>
<keyword evidence="3" id="KW-1185">Reference proteome</keyword>
<comment type="caution">
    <text evidence="2">The sequence shown here is derived from an EMBL/GenBank/DDBJ whole genome shotgun (WGS) entry which is preliminary data.</text>
</comment>
<accession>A0ABS4QS14</accession>
<proteinExistence type="predicted"/>
<protein>
    <submittedName>
        <fullName evidence="2">GNAT superfamily N-acetyltransferase</fullName>
    </submittedName>
</protein>
<evidence type="ECO:0000259" key="1">
    <source>
        <dbReference type="PROSITE" id="PS51186"/>
    </source>
</evidence>
<organism evidence="2 3">
    <name type="scientific">Nocardia goodfellowii</name>
    <dbReference type="NCBI Taxonomy" id="882446"/>
    <lineage>
        <taxon>Bacteria</taxon>
        <taxon>Bacillati</taxon>
        <taxon>Actinomycetota</taxon>
        <taxon>Actinomycetes</taxon>
        <taxon>Mycobacteriales</taxon>
        <taxon>Nocardiaceae</taxon>
        <taxon>Nocardia</taxon>
    </lineage>
</organism>
<feature type="domain" description="N-acetyltransferase" evidence="1">
    <location>
        <begin position="138"/>
        <end position="282"/>
    </location>
</feature>
<evidence type="ECO:0000313" key="2">
    <source>
        <dbReference type="EMBL" id="MBP2194523.1"/>
    </source>
</evidence>
<dbReference type="PROSITE" id="PS51186">
    <property type="entry name" value="GNAT"/>
    <property type="match status" value="1"/>
</dbReference>
<dbReference type="Pfam" id="PF00583">
    <property type="entry name" value="Acetyltransf_1"/>
    <property type="match status" value="1"/>
</dbReference>